<evidence type="ECO:0000256" key="3">
    <source>
        <dbReference type="ARBA" id="ARBA00012045"/>
    </source>
</evidence>
<comment type="cofactor">
    <cofactor evidence="15">
        <name>[4Fe-4S] cluster</name>
        <dbReference type="ChEBI" id="CHEBI:49883"/>
    </cofactor>
    <text evidence="15">Binds 1 [4Fe-4S] cluster.</text>
</comment>
<dbReference type="Pfam" id="PF14815">
    <property type="entry name" value="NUDIX_4"/>
    <property type="match status" value="1"/>
</dbReference>
<evidence type="ECO:0000256" key="5">
    <source>
        <dbReference type="ARBA" id="ARBA00022485"/>
    </source>
</evidence>
<organism evidence="17 18">
    <name type="scientific">Melghirimyces thermohalophilus</name>
    <dbReference type="NCBI Taxonomy" id="1236220"/>
    <lineage>
        <taxon>Bacteria</taxon>
        <taxon>Bacillati</taxon>
        <taxon>Bacillota</taxon>
        <taxon>Bacilli</taxon>
        <taxon>Bacillales</taxon>
        <taxon>Thermoactinomycetaceae</taxon>
        <taxon>Melghirimyces</taxon>
    </lineage>
</organism>
<feature type="domain" description="HhH-GPD" evidence="16">
    <location>
        <begin position="52"/>
        <end position="203"/>
    </location>
</feature>
<dbReference type="GO" id="GO:0032357">
    <property type="term" value="F:oxidized purine DNA binding"/>
    <property type="evidence" value="ECO:0007669"/>
    <property type="project" value="TreeGrafter"/>
</dbReference>
<evidence type="ECO:0000256" key="9">
    <source>
        <dbReference type="ARBA" id="ARBA00023004"/>
    </source>
</evidence>
<dbReference type="InterPro" id="IPR011257">
    <property type="entry name" value="DNA_glycosylase"/>
</dbReference>
<evidence type="ECO:0000256" key="13">
    <source>
        <dbReference type="ARBA" id="ARBA00023295"/>
    </source>
</evidence>
<evidence type="ECO:0000256" key="10">
    <source>
        <dbReference type="ARBA" id="ARBA00023014"/>
    </source>
</evidence>
<protein>
    <recommendedName>
        <fullName evidence="4 15">Adenine DNA glycosylase</fullName>
        <ecNumber evidence="3 15">3.2.2.31</ecNumber>
    </recommendedName>
</protein>
<name>A0A1G6IEL8_9BACL</name>
<dbReference type="Gene3D" id="1.10.340.30">
    <property type="entry name" value="Hypothetical protein, domain 2"/>
    <property type="match status" value="1"/>
</dbReference>
<dbReference type="PANTHER" id="PTHR42944:SF1">
    <property type="entry name" value="ADENINE DNA GLYCOSYLASE"/>
    <property type="match status" value="1"/>
</dbReference>
<dbReference type="GO" id="GO:0000701">
    <property type="term" value="F:purine-specific mismatch base pair DNA N-glycosylase activity"/>
    <property type="evidence" value="ECO:0007669"/>
    <property type="project" value="UniProtKB-EC"/>
</dbReference>
<evidence type="ECO:0000256" key="2">
    <source>
        <dbReference type="ARBA" id="ARBA00008343"/>
    </source>
</evidence>
<dbReference type="GO" id="GO:0006284">
    <property type="term" value="P:base-excision repair"/>
    <property type="evidence" value="ECO:0007669"/>
    <property type="project" value="UniProtKB-UniRule"/>
</dbReference>
<keyword evidence="5" id="KW-0004">4Fe-4S</keyword>
<keyword evidence="11" id="KW-0238">DNA-binding</keyword>
<evidence type="ECO:0000256" key="7">
    <source>
        <dbReference type="ARBA" id="ARBA00022763"/>
    </source>
</evidence>
<accession>A0A1G6IEL8</accession>
<comment type="function">
    <text evidence="14">Base excision repair (BER) glycosylase that initiates repair of A:oxoG to C:G by removing the inappropriately paired adenine base from the DNA backbone, generating an abasic site product. 8-oxoguanine (oxoG) is a genotoxic DNA lesion resulting from oxidation of guanine; this residue is misread by replicative DNA polymerases, that insert adenine instead of cytosine opposite the oxidized damaged base. Shows a powerful dicrimination of A versus C, since it does not cleave cytosine in oxoG:C pairs. May also be able to remove adenine from A:G mispairs, although this activity may not be physiologically relevant.</text>
</comment>
<dbReference type="EC" id="3.2.2.31" evidence="3 15"/>
<keyword evidence="9 15" id="KW-0408">Iron</keyword>
<keyword evidence="6" id="KW-0479">Metal-binding</keyword>
<dbReference type="FunFam" id="1.10.1670.10:FF:000002">
    <property type="entry name" value="Adenine DNA glycosylase"/>
    <property type="match status" value="1"/>
</dbReference>
<dbReference type="InterPro" id="IPR005760">
    <property type="entry name" value="A/G_AdeGlyc_MutY"/>
</dbReference>
<dbReference type="InterPro" id="IPR003265">
    <property type="entry name" value="HhH-GPD_domain"/>
</dbReference>
<dbReference type="Gene3D" id="3.90.79.10">
    <property type="entry name" value="Nucleoside Triphosphate Pyrophosphohydrolase"/>
    <property type="match status" value="1"/>
</dbReference>
<dbReference type="GO" id="GO:0035485">
    <property type="term" value="F:adenine/guanine mispair binding"/>
    <property type="evidence" value="ECO:0007669"/>
    <property type="project" value="TreeGrafter"/>
</dbReference>
<dbReference type="GO" id="GO:0051539">
    <property type="term" value="F:4 iron, 4 sulfur cluster binding"/>
    <property type="evidence" value="ECO:0007669"/>
    <property type="project" value="UniProtKB-UniRule"/>
</dbReference>
<dbReference type="GO" id="GO:0046872">
    <property type="term" value="F:metal ion binding"/>
    <property type="evidence" value="ECO:0007669"/>
    <property type="project" value="UniProtKB-UniRule"/>
</dbReference>
<keyword evidence="13 15" id="KW-0326">Glycosidase</keyword>
<dbReference type="InterPro" id="IPR023170">
    <property type="entry name" value="HhH_base_excis_C"/>
</dbReference>
<evidence type="ECO:0000256" key="15">
    <source>
        <dbReference type="RuleBase" id="RU365096"/>
    </source>
</evidence>
<dbReference type="InterPro" id="IPR015797">
    <property type="entry name" value="NUDIX_hydrolase-like_dom_sf"/>
</dbReference>
<dbReference type="Gene3D" id="1.10.1670.10">
    <property type="entry name" value="Helix-hairpin-Helix base-excision DNA repair enzymes (C-terminal)"/>
    <property type="match status" value="1"/>
</dbReference>
<keyword evidence="18" id="KW-1185">Reference proteome</keyword>
<dbReference type="SUPFAM" id="SSF55811">
    <property type="entry name" value="Nudix"/>
    <property type="match status" value="1"/>
</dbReference>
<evidence type="ECO:0000256" key="1">
    <source>
        <dbReference type="ARBA" id="ARBA00000843"/>
    </source>
</evidence>
<evidence type="ECO:0000256" key="12">
    <source>
        <dbReference type="ARBA" id="ARBA00023204"/>
    </source>
</evidence>
<dbReference type="FunFam" id="1.10.340.30:FF:000010">
    <property type="entry name" value="Adenine DNA glycosylase"/>
    <property type="match status" value="1"/>
</dbReference>
<dbReference type="EMBL" id="FMZA01000002">
    <property type="protein sequence ID" value="SDC04196.1"/>
    <property type="molecule type" value="Genomic_DNA"/>
</dbReference>
<dbReference type="Pfam" id="PF10576">
    <property type="entry name" value="EndIII_4Fe-2S"/>
    <property type="match status" value="1"/>
</dbReference>
<dbReference type="InterPro" id="IPR044298">
    <property type="entry name" value="MIG/MutY"/>
</dbReference>
<evidence type="ECO:0000256" key="14">
    <source>
        <dbReference type="ARBA" id="ARBA00058550"/>
    </source>
</evidence>
<proteinExistence type="inferred from homology"/>
<dbReference type="CDD" id="cd00056">
    <property type="entry name" value="ENDO3c"/>
    <property type="match status" value="1"/>
</dbReference>
<dbReference type="RefSeq" id="WP_091566189.1">
    <property type="nucleotide sequence ID" value="NZ_FMZA01000002.1"/>
</dbReference>
<dbReference type="CDD" id="cd03431">
    <property type="entry name" value="NUDIX_DNA_Glycosylase_C-MutY"/>
    <property type="match status" value="1"/>
</dbReference>
<evidence type="ECO:0000256" key="11">
    <source>
        <dbReference type="ARBA" id="ARBA00023125"/>
    </source>
</evidence>
<gene>
    <name evidence="17" type="ORF">SAMN04488112_102169</name>
</gene>
<evidence type="ECO:0000259" key="16">
    <source>
        <dbReference type="SMART" id="SM00478"/>
    </source>
</evidence>
<dbReference type="STRING" id="1236220.SAMN04488112_102169"/>
<dbReference type="AlphaFoldDB" id="A0A1G6IEL8"/>
<dbReference type="NCBIfam" id="TIGR01084">
    <property type="entry name" value="mutY"/>
    <property type="match status" value="1"/>
</dbReference>
<evidence type="ECO:0000256" key="6">
    <source>
        <dbReference type="ARBA" id="ARBA00022723"/>
    </source>
</evidence>
<comment type="catalytic activity">
    <reaction evidence="1 15">
        <text>Hydrolyzes free adenine bases from 7,8-dihydro-8-oxoguanine:adenine mismatched double-stranded DNA, leaving an apurinic site.</text>
        <dbReference type="EC" id="3.2.2.31"/>
    </reaction>
</comment>
<comment type="function">
    <text evidence="15">Adenine glycosylase active on G-A mispairs.</text>
</comment>
<dbReference type="PANTHER" id="PTHR42944">
    <property type="entry name" value="ADENINE DNA GLYCOSYLASE"/>
    <property type="match status" value="1"/>
</dbReference>
<dbReference type="InterPro" id="IPR029119">
    <property type="entry name" value="MutY_C"/>
</dbReference>
<dbReference type="SMART" id="SM00525">
    <property type="entry name" value="FES"/>
    <property type="match status" value="1"/>
</dbReference>
<dbReference type="Pfam" id="PF00730">
    <property type="entry name" value="HhH-GPD"/>
    <property type="match status" value="1"/>
</dbReference>
<dbReference type="InterPro" id="IPR003651">
    <property type="entry name" value="Endonuclease3_FeS-loop_motif"/>
</dbReference>
<dbReference type="SMART" id="SM00478">
    <property type="entry name" value="ENDO3c"/>
    <property type="match status" value="1"/>
</dbReference>
<evidence type="ECO:0000313" key="18">
    <source>
        <dbReference type="Proteomes" id="UP000199387"/>
    </source>
</evidence>
<dbReference type="GO" id="GO:0034039">
    <property type="term" value="F:8-oxo-7,8-dihydroguanine DNA N-glycosylase activity"/>
    <property type="evidence" value="ECO:0007669"/>
    <property type="project" value="TreeGrafter"/>
</dbReference>
<sequence length="376" mass="42933">MKQNQPESLPRPEADWVRKIQKELLTWYDQNRRGLPWRENKDPYRIWVSEIMLQQTRVDTVIPYYEQFVSAFPTVKDLAEAPEDQVIKAWEGLGYYSRARNLHAAAKEVMEQYKGEIPREPEKISRLKGVGSYTAGAILSIAYDLPVPAVDGNVMRVLSRWFAWWEDISKAATRRRMEAVDRELIPAERPGDFNQAMMELGALICTPVSPSCDTCPVRELCQAQAEGLQEELPVKKKGKPPVPMEVTFGWIRRGDQVLLHRRPQGGLLGGMWGLPTIEHWQGSLSLGEALKTSLAELGLKVEPGSILGELEHVFSHRRWYVTVVEALEISGEDLTEDYRWVQESELDNYALPNVYRKAVQLATERQYAAGIQGRLF</sequence>
<dbReference type="OrthoDB" id="9802365at2"/>
<evidence type="ECO:0000256" key="8">
    <source>
        <dbReference type="ARBA" id="ARBA00022801"/>
    </source>
</evidence>
<keyword evidence="12" id="KW-0234">DNA repair</keyword>
<dbReference type="SUPFAM" id="SSF48150">
    <property type="entry name" value="DNA-glycosylase"/>
    <property type="match status" value="1"/>
</dbReference>
<evidence type="ECO:0000313" key="17">
    <source>
        <dbReference type="EMBL" id="SDC04196.1"/>
    </source>
</evidence>
<dbReference type="Proteomes" id="UP000199387">
    <property type="component" value="Unassembled WGS sequence"/>
</dbReference>
<reference evidence="17 18" key="1">
    <citation type="submission" date="2016-10" db="EMBL/GenBank/DDBJ databases">
        <authorList>
            <person name="de Groot N.N."/>
        </authorList>
    </citation>
    <scope>NUCLEOTIDE SEQUENCE [LARGE SCALE GENOMIC DNA]</scope>
    <source>
        <strain evidence="17 18">DSM 45514</strain>
    </source>
</reference>
<comment type="similarity">
    <text evidence="2 15">Belongs to the Nth/MutY family.</text>
</comment>
<keyword evidence="7 15" id="KW-0227">DNA damage</keyword>
<keyword evidence="10" id="KW-0411">Iron-sulfur</keyword>
<dbReference type="GO" id="GO:0006298">
    <property type="term" value="P:mismatch repair"/>
    <property type="evidence" value="ECO:0007669"/>
    <property type="project" value="TreeGrafter"/>
</dbReference>
<keyword evidence="8" id="KW-0378">Hydrolase</keyword>
<evidence type="ECO:0000256" key="4">
    <source>
        <dbReference type="ARBA" id="ARBA00022023"/>
    </source>
</evidence>